<evidence type="ECO:0000259" key="1">
    <source>
        <dbReference type="Pfam" id="PF22936"/>
    </source>
</evidence>
<dbReference type="AlphaFoldDB" id="A0A0L0W0C3"/>
<reference evidence="3" key="1">
    <citation type="submission" date="2014-03" db="EMBL/GenBank/DDBJ databases">
        <title>The Genome Sequence of Puccinia striiformis f. sp. tritici PST-78.</title>
        <authorList>
            <consortium name="The Broad Institute Genome Sequencing Platform"/>
            <person name="Cuomo C."/>
            <person name="Hulbert S."/>
            <person name="Chen X."/>
            <person name="Walker B."/>
            <person name="Young S.K."/>
            <person name="Zeng Q."/>
            <person name="Gargeya S."/>
            <person name="Fitzgerald M."/>
            <person name="Haas B."/>
            <person name="Abouelleil A."/>
            <person name="Alvarado L."/>
            <person name="Arachchi H.M."/>
            <person name="Berlin A.M."/>
            <person name="Chapman S.B."/>
            <person name="Goldberg J."/>
            <person name="Griggs A."/>
            <person name="Gujja S."/>
            <person name="Hansen M."/>
            <person name="Howarth C."/>
            <person name="Imamovic A."/>
            <person name="Larimer J."/>
            <person name="McCowan C."/>
            <person name="Montmayeur A."/>
            <person name="Murphy C."/>
            <person name="Neiman D."/>
            <person name="Pearson M."/>
            <person name="Priest M."/>
            <person name="Roberts A."/>
            <person name="Saif S."/>
            <person name="Shea T."/>
            <person name="Sisk P."/>
            <person name="Sykes S."/>
            <person name="Wortman J."/>
            <person name="Nusbaum C."/>
            <person name="Birren B."/>
        </authorList>
    </citation>
    <scope>NUCLEOTIDE SEQUENCE [LARGE SCALE GENOMIC DNA]</scope>
    <source>
        <strain evidence="3">race PST-78</strain>
    </source>
</reference>
<organism evidence="2 3">
    <name type="scientific">Puccinia striiformis f. sp. tritici PST-78</name>
    <dbReference type="NCBI Taxonomy" id="1165861"/>
    <lineage>
        <taxon>Eukaryota</taxon>
        <taxon>Fungi</taxon>
        <taxon>Dikarya</taxon>
        <taxon>Basidiomycota</taxon>
        <taxon>Pucciniomycotina</taxon>
        <taxon>Pucciniomycetes</taxon>
        <taxon>Pucciniales</taxon>
        <taxon>Pucciniaceae</taxon>
        <taxon>Puccinia</taxon>
    </lineage>
</organism>
<dbReference type="Proteomes" id="UP000054564">
    <property type="component" value="Unassembled WGS sequence"/>
</dbReference>
<feature type="domain" description="Retrovirus-related Pol polyprotein from transposon TNT 1-94-like beta-barrel" evidence="1">
    <location>
        <begin position="142"/>
        <end position="208"/>
    </location>
</feature>
<gene>
    <name evidence="2" type="ORF">PSTG_01992</name>
</gene>
<evidence type="ECO:0000313" key="3">
    <source>
        <dbReference type="Proteomes" id="UP000054564"/>
    </source>
</evidence>
<dbReference type="Pfam" id="PF22936">
    <property type="entry name" value="Pol_BBD"/>
    <property type="match status" value="1"/>
</dbReference>
<comment type="caution">
    <text evidence="2">The sequence shown here is derived from an EMBL/GenBank/DDBJ whole genome shotgun (WGS) entry which is preliminary data.</text>
</comment>
<dbReference type="EMBL" id="AJIL01000010">
    <property type="protein sequence ID" value="KNF04937.1"/>
    <property type="molecule type" value="Genomic_DNA"/>
</dbReference>
<accession>A0A0L0W0C3</accession>
<keyword evidence="3" id="KW-1185">Reference proteome</keyword>
<evidence type="ECO:0000313" key="2">
    <source>
        <dbReference type="EMBL" id="KNF04937.1"/>
    </source>
</evidence>
<proteinExistence type="predicted"/>
<dbReference type="InterPro" id="IPR054722">
    <property type="entry name" value="PolX-like_BBD"/>
</dbReference>
<sequence>MTTRTGIEALKQYEDENKQHQSNTTAKLTTGMNSLRIVNNTTCLPSRIKCTQTQCQGPHPASECFKKLENTKAEKEWFVKRRLSPPGAHNTESQTQPAPIPNQNPQDFFTQAISWVFKSTKQYTFVVYGNEANLVHPLLKAICDTGASSHMFDNHCFFTNVKNNSRGHESIKTAGSKELTIKAAGDIAIQGVTVEDFFLHDSLYIPSI</sequence>
<protein>
    <recommendedName>
        <fullName evidence="1">Retrovirus-related Pol polyprotein from transposon TNT 1-94-like beta-barrel domain-containing protein</fullName>
    </recommendedName>
</protein>
<name>A0A0L0W0C3_9BASI</name>